<feature type="binding site" evidence="7">
    <location>
        <position position="75"/>
    </location>
    <ligand>
        <name>substrate</name>
    </ligand>
</feature>
<dbReference type="HAMAP" id="MF_00834">
    <property type="entry name" value="BioA"/>
    <property type="match status" value="1"/>
</dbReference>
<evidence type="ECO:0000256" key="1">
    <source>
        <dbReference type="ARBA" id="ARBA00001933"/>
    </source>
</evidence>
<keyword evidence="4 7" id="KW-0949">S-adenosyl-L-methionine</keyword>
<dbReference type="GO" id="GO:0004015">
    <property type="term" value="F:adenosylmethionine-8-amino-7-oxononanoate transaminase activity"/>
    <property type="evidence" value="ECO:0007669"/>
    <property type="project" value="UniProtKB-UniRule"/>
</dbReference>
<evidence type="ECO:0000256" key="5">
    <source>
        <dbReference type="ARBA" id="ARBA00022756"/>
    </source>
</evidence>
<evidence type="ECO:0000313" key="9">
    <source>
        <dbReference type="Proteomes" id="UP000237061"/>
    </source>
</evidence>
<dbReference type="SUPFAM" id="SSF53383">
    <property type="entry name" value="PLP-dependent transferases"/>
    <property type="match status" value="1"/>
</dbReference>
<dbReference type="Pfam" id="PF00202">
    <property type="entry name" value="Aminotran_3"/>
    <property type="match status" value="1"/>
</dbReference>
<dbReference type="InterPro" id="IPR015422">
    <property type="entry name" value="PyrdxlP-dep_Trfase_small"/>
</dbReference>
<feature type="binding site" evidence="7">
    <location>
        <begin position="133"/>
        <end position="134"/>
    </location>
    <ligand>
        <name>pyridoxal 5'-phosphate</name>
        <dbReference type="ChEBI" id="CHEBI:597326"/>
    </ligand>
</feature>
<evidence type="ECO:0000256" key="7">
    <source>
        <dbReference type="HAMAP-Rule" id="MF_00834"/>
    </source>
</evidence>
<reference evidence="8 9" key="1">
    <citation type="submission" date="2018-01" db="EMBL/GenBank/DDBJ databases">
        <title>Arthrobacter sp. nov., from glaciers in China.</title>
        <authorList>
            <person name="Liu Q."/>
            <person name="Xin Y.-H."/>
        </authorList>
    </citation>
    <scope>NUCLEOTIDE SEQUENCE [LARGE SCALE GENOMIC DNA]</scope>
    <source>
        <strain evidence="8 9">HLT2-12-2</strain>
    </source>
</reference>
<dbReference type="GO" id="GO:0030170">
    <property type="term" value="F:pyridoxal phosphate binding"/>
    <property type="evidence" value="ECO:0007669"/>
    <property type="project" value="UniProtKB-UniRule"/>
</dbReference>
<comment type="pathway">
    <text evidence="7">Cofactor biosynthesis; biotin biosynthesis; 7,8-diaminononanoate from 8-amino-7-oxononanoate (SAM route): step 1/1.</text>
</comment>
<keyword evidence="6 7" id="KW-0663">Pyridoxal phosphate</keyword>
<comment type="similarity">
    <text evidence="7">Belongs to the class-III pyridoxal-phosphate-dependent aminotransferase family. BioA subfamily.</text>
</comment>
<dbReference type="InterPro" id="IPR049704">
    <property type="entry name" value="Aminotrans_3_PPA_site"/>
</dbReference>
<keyword evidence="3 7" id="KW-0808">Transferase</keyword>
<dbReference type="UniPathway" id="UPA00078">
    <property type="reaction ID" value="UER00160"/>
</dbReference>
<feature type="binding site" evidence="7">
    <location>
        <position position="275"/>
    </location>
    <ligand>
        <name>pyridoxal 5'-phosphate</name>
        <dbReference type="ChEBI" id="CHEBI:597326"/>
    </ligand>
</feature>
<feature type="binding site" evidence="7">
    <location>
        <position position="337"/>
    </location>
    <ligand>
        <name>substrate</name>
    </ligand>
</feature>
<comment type="cofactor">
    <cofactor evidence="1 7">
        <name>pyridoxal 5'-phosphate</name>
        <dbReference type="ChEBI" id="CHEBI:597326"/>
    </cofactor>
</comment>
<dbReference type="InterPro" id="IPR015421">
    <property type="entry name" value="PyrdxlP-dep_Trfase_major"/>
</dbReference>
<dbReference type="RefSeq" id="WP_103466578.1">
    <property type="nucleotide sequence ID" value="NZ_PPXC01000012.1"/>
</dbReference>
<dbReference type="EMBL" id="PPXC01000012">
    <property type="protein sequence ID" value="POH72618.1"/>
    <property type="molecule type" value="Genomic_DNA"/>
</dbReference>
<feature type="binding site" evidence="7">
    <location>
        <position position="166"/>
    </location>
    <ligand>
        <name>substrate</name>
    </ligand>
</feature>
<feature type="binding site" evidence="7">
    <location>
        <position position="304"/>
    </location>
    <ligand>
        <name>substrate</name>
    </ligand>
</feature>
<evidence type="ECO:0000256" key="6">
    <source>
        <dbReference type="ARBA" id="ARBA00022898"/>
    </source>
</evidence>
<dbReference type="InterPro" id="IPR005815">
    <property type="entry name" value="BioA"/>
</dbReference>
<evidence type="ECO:0000256" key="3">
    <source>
        <dbReference type="ARBA" id="ARBA00022679"/>
    </source>
</evidence>
<name>A0A2S3ZTR7_ARTGL</name>
<feature type="binding site" evidence="7">
    <location>
        <begin position="338"/>
        <end position="339"/>
    </location>
    <ligand>
        <name>pyridoxal 5'-phosphate</name>
        <dbReference type="ChEBI" id="CHEBI:597326"/>
    </ligand>
</feature>
<dbReference type="Gene3D" id="3.40.640.10">
    <property type="entry name" value="Type I PLP-dependent aspartate aminotransferase-like (Major domain)"/>
    <property type="match status" value="1"/>
</dbReference>
<protein>
    <recommendedName>
        <fullName evidence="7">Adenosylmethionine-8-amino-7-oxononanoate aminotransferase</fullName>
        <ecNumber evidence="7">2.6.1.62</ecNumber>
    </recommendedName>
    <alternativeName>
        <fullName evidence="7">7,8-diamino-pelargonic acid aminotransferase</fullName>
        <shortName evidence="7">DAPA AT</shortName>
        <shortName evidence="7">DAPA aminotransferase</shortName>
    </alternativeName>
    <alternativeName>
        <fullName evidence="7">7,8-diaminononanoate synthase</fullName>
        <shortName evidence="7">DANS</shortName>
    </alternativeName>
    <alternativeName>
        <fullName evidence="7">Diaminopelargonic acid synthase</fullName>
    </alternativeName>
</protein>
<dbReference type="CDD" id="cd00610">
    <property type="entry name" value="OAT_like"/>
    <property type="match status" value="1"/>
</dbReference>
<keyword evidence="2 7" id="KW-0032">Aminotransferase</keyword>
<dbReference type="InterPro" id="IPR015424">
    <property type="entry name" value="PyrdxlP-dep_Trfase"/>
</dbReference>
<dbReference type="GO" id="GO:0009102">
    <property type="term" value="P:biotin biosynthetic process"/>
    <property type="evidence" value="ECO:0007669"/>
    <property type="project" value="UniProtKB-UniRule"/>
</dbReference>
<feature type="modified residue" description="N6-(pyridoxal phosphate)lysine" evidence="7">
    <location>
        <position position="304"/>
    </location>
</feature>
<dbReference type="InterPro" id="IPR005814">
    <property type="entry name" value="Aminotrans_3"/>
</dbReference>
<dbReference type="Gene3D" id="3.90.1150.10">
    <property type="entry name" value="Aspartate Aminotransferase, domain 1"/>
    <property type="match status" value="1"/>
</dbReference>
<evidence type="ECO:0000313" key="8">
    <source>
        <dbReference type="EMBL" id="POH72618.1"/>
    </source>
</evidence>
<dbReference type="PANTHER" id="PTHR42684">
    <property type="entry name" value="ADENOSYLMETHIONINE-8-AMINO-7-OXONONANOATE AMINOTRANSFERASE"/>
    <property type="match status" value="1"/>
</dbReference>
<dbReference type="Proteomes" id="UP000237061">
    <property type="component" value="Unassembled WGS sequence"/>
</dbReference>
<evidence type="ECO:0000256" key="2">
    <source>
        <dbReference type="ARBA" id="ARBA00022576"/>
    </source>
</evidence>
<dbReference type="EC" id="2.6.1.62" evidence="7"/>
<evidence type="ECO:0000256" key="4">
    <source>
        <dbReference type="ARBA" id="ARBA00022691"/>
    </source>
</evidence>
<comment type="caution">
    <text evidence="8">The sequence shown here is derived from an EMBL/GenBank/DDBJ whole genome shotgun (WGS) entry which is preliminary data.</text>
</comment>
<dbReference type="NCBIfam" id="NF004624">
    <property type="entry name" value="PRK05964.1"/>
    <property type="match status" value="1"/>
</dbReference>
<keyword evidence="9" id="KW-1185">Reference proteome</keyword>
<feature type="site" description="Participates in the substrate recognition with KAPA and in a stacking interaction with the adenine ring of SAM" evidence="7">
    <location>
        <position position="37"/>
    </location>
</feature>
<comment type="catalytic activity">
    <reaction evidence="7">
        <text>(8S)-8-amino-7-oxononanoate + S-adenosyl-L-methionine = S-adenosyl-4-methylsulfanyl-2-oxobutanoate + (7R,8S)-7,8-diammoniononanoate</text>
        <dbReference type="Rhea" id="RHEA:16861"/>
        <dbReference type="ChEBI" id="CHEBI:16490"/>
        <dbReference type="ChEBI" id="CHEBI:59789"/>
        <dbReference type="ChEBI" id="CHEBI:149468"/>
        <dbReference type="ChEBI" id="CHEBI:149469"/>
        <dbReference type="EC" id="2.6.1.62"/>
    </reaction>
</comment>
<dbReference type="GO" id="GO:0005737">
    <property type="term" value="C:cytoplasm"/>
    <property type="evidence" value="ECO:0007669"/>
    <property type="project" value="UniProtKB-SubCell"/>
</dbReference>
<feature type="binding site" evidence="7">
    <location>
        <position position="421"/>
    </location>
    <ligand>
        <name>substrate</name>
    </ligand>
</feature>
<keyword evidence="5 7" id="KW-0093">Biotin biosynthesis</keyword>
<comment type="function">
    <text evidence="7">Catalyzes the transfer of the alpha-amino group from S-adenosyl-L-methionine (SAM) to 7-keto-8-aminopelargonic acid (KAPA) to form 7,8-diaminopelargonic acid (DAPA). It is the only aminotransferase known to utilize SAM as an amino donor.</text>
</comment>
<organism evidence="8 9">
    <name type="scientific">Arthrobacter glacialis</name>
    <dbReference type="NCBI Taxonomy" id="1664"/>
    <lineage>
        <taxon>Bacteria</taxon>
        <taxon>Bacillati</taxon>
        <taxon>Actinomycetota</taxon>
        <taxon>Actinomycetes</taxon>
        <taxon>Micrococcales</taxon>
        <taxon>Micrococcaceae</taxon>
        <taxon>Arthrobacter</taxon>
    </lineage>
</organism>
<comment type="subcellular location">
    <subcellularLocation>
        <location evidence="7">Cytoplasm</location>
    </subcellularLocation>
</comment>
<dbReference type="PANTHER" id="PTHR42684:SF17">
    <property type="entry name" value="ADENOSYLMETHIONINE-8-AMINO-7-OXONONANOATE AMINOTRANSFERASE"/>
    <property type="match status" value="1"/>
</dbReference>
<dbReference type="NCBIfam" id="TIGR00508">
    <property type="entry name" value="bioA"/>
    <property type="match status" value="1"/>
</dbReference>
<comment type="subunit">
    <text evidence="7">Homodimer.</text>
</comment>
<sequence>MLDGTGAAPTITAAAADTPPVRATLIQRDRGLLWHPYAPLDGDAPYAVHSAQGTRLSLSSEDGSRFEAVDAMSSWWSAIHGYRNPALDAALLEQAGRFSHVMFGGLTHEPAVRLAEQLAAMTGLDHVFFADSGSVSVEVALKLAVQFQLGNGRPGRSRFLALRGGYHGDTFAAMGVCDPVDGMHAAFPANIAEQLFLPRPPAARLVRGVLSADTAEVSTWIAALEATVRAHRDELAAIIVEPVLQGAGGMYVYAPECLAAARRVADENGLLLIVDEIATGFGRTGKLFASQWADVVPDIMCVGKALTGGYLTLAAMLCSARAAQVVTNSPLRALLHGPTFMANPLACAVASASLDLLTTHGWQNQVAGIEHGLAAALAPARSQASVKEVRVLGAVGVVELSSPVDVPAATAAALACGVWIRPFRNLIYTMPPFISSADDVAAIGAGICAAVAQVHG</sequence>
<keyword evidence="7" id="KW-0963">Cytoplasm</keyword>
<gene>
    <name evidence="7" type="primary">bioA</name>
    <name evidence="8" type="ORF">CVS27_14680</name>
</gene>
<accession>A0A2S3ZTR7</accession>
<dbReference type="PROSITE" id="PS00600">
    <property type="entry name" value="AA_TRANSFER_CLASS_3"/>
    <property type="match status" value="1"/>
</dbReference>
<proteinExistence type="inferred from homology"/>
<dbReference type="AlphaFoldDB" id="A0A2S3ZTR7"/>